<evidence type="ECO:0000256" key="2">
    <source>
        <dbReference type="ARBA" id="ARBA00022540"/>
    </source>
</evidence>
<feature type="signal peptide" evidence="6">
    <location>
        <begin position="1"/>
        <end position="17"/>
    </location>
</feature>
<feature type="chain" id="PRO_5042096584" description="Translation initiation factor beta propellor-like domain-containing protein" evidence="6">
    <location>
        <begin position="18"/>
        <end position="1377"/>
    </location>
</feature>
<dbReference type="InterPro" id="IPR042097">
    <property type="entry name" value="Aminopeptidase_N-like_N_sf"/>
</dbReference>
<proteinExistence type="predicted"/>
<feature type="domain" description="Translation initiation factor beta propellor-like" evidence="7">
    <location>
        <begin position="410"/>
        <end position="612"/>
    </location>
</feature>
<keyword evidence="4" id="KW-0694">RNA-binding</keyword>
<dbReference type="Pfam" id="PF08662">
    <property type="entry name" value="eIF2A"/>
    <property type="match status" value="1"/>
</dbReference>
<dbReference type="GO" id="GO:0003723">
    <property type="term" value="F:RNA binding"/>
    <property type="evidence" value="ECO:0007669"/>
    <property type="project" value="UniProtKB-KW"/>
</dbReference>
<organism evidence="8 9">
    <name type="scientific">Strongyloides stercoralis</name>
    <name type="common">Threadworm</name>
    <dbReference type="NCBI Taxonomy" id="6248"/>
    <lineage>
        <taxon>Eukaryota</taxon>
        <taxon>Metazoa</taxon>
        <taxon>Ecdysozoa</taxon>
        <taxon>Nematoda</taxon>
        <taxon>Chromadorea</taxon>
        <taxon>Rhabditida</taxon>
        <taxon>Tylenchina</taxon>
        <taxon>Panagrolaimomorpha</taxon>
        <taxon>Strongyloidoidea</taxon>
        <taxon>Strongyloididae</taxon>
        <taxon>Strongyloides</taxon>
    </lineage>
</organism>
<dbReference type="Gene3D" id="2.130.10.10">
    <property type="entry name" value="YVTN repeat-like/Quinoprotein amine dehydrogenase"/>
    <property type="match status" value="1"/>
</dbReference>
<keyword evidence="8" id="KW-1185">Reference proteome</keyword>
<dbReference type="Gene3D" id="2.60.40.1730">
    <property type="entry name" value="tricorn interacting facor f3 domain"/>
    <property type="match status" value="1"/>
</dbReference>
<keyword evidence="5" id="KW-0648">Protein biosynthesis</keyword>
<dbReference type="WBParaSite" id="TCONS_00011321.p1">
    <property type="protein sequence ID" value="TCONS_00011321.p1"/>
    <property type="gene ID" value="XLOC_005615"/>
</dbReference>
<keyword evidence="1" id="KW-0963">Cytoplasm</keyword>
<dbReference type="SUPFAM" id="SSF82171">
    <property type="entry name" value="DPP6 N-terminal domain-like"/>
    <property type="match status" value="1"/>
</dbReference>
<dbReference type="PANTHER" id="PTHR14068">
    <property type="entry name" value="EUKARYOTIC TRANSLATION INITIATION FACTOR 3 EIF3 -RELATED"/>
    <property type="match status" value="1"/>
</dbReference>
<dbReference type="InterPro" id="IPR012677">
    <property type="entry name" value="Nucleotide-bd_a/b_plait_sf"/>
</dbReference>
<evidence type="ECO:0000256" key="4">
    <source>
        <dbReference type="ARBA" id="ARBA00022884"/>
    </source>
</evidence>
<evidence type="ECO:0000256" key="3">
    <source>
        <dbReference type="ARBA" id="ARBA00022574"/>
    </source>
</evidence>
<evidence type="ECO:0000313" key="9">
    <source>
        <dbReference type="WBParaSite" id="TCONS_00011321.p1"/>
    </source>
</evidence>
<evidence type="ECO:0000256" key="1">
    <source>
        <dbReference type="ARBA" id="ARBA00022490"/>
    </source>
</evidence>
<dbReference type="InterPro" id="IPR015943">
    <property type="entry name" value="WD40/YVTN_repeat-like_dom_sf"/>
</dbReference>
<dbReference type="InterPro" id="IPR011400">
    <property type="entry name" value="EIF3B"/>
</dbReference>
<keyword evidence="6" id="KW-0732">Signal</keyword>
<dbReference type="InterPro" id="IPR013979">
    <property type="entry name" value="TIF_beta_prop-like"/>
</dbReference>
<evidence type="ECO:0000256" key="6">
    <source>
        <dbReference type="SAM" id="SignalP"/>
    </source>
</evidence>
<dbReference type="GO" id="GO:0031369">
    <property type="term" value="F:translation initiation factor binding"/>
    <property type="evidence" value="ECO:0007669"/>
    <property type="project" value="InterPro"/>
</dbReference>
<protein>
    <recommendedName>
        <fullName evidence="7">Translation initiation factor beta propellor-like domain-containing protein</fullName>
    </recommendedName>
</protein>
<dbReference type="PANTHER" id="PTHR14068:SF0">
    <property type="entry name" value="EUKARYOTIC TRANSLATION INITIATION FACTOR 3 SUBUNIT B"/>
    <property type="match status" value="1"/>
</dbReference>
<dbReference type="AlphaFoldDB" id="A0AAF5DEU4"/>
<evidence type="ECO:0000313" key="8">
    <source>
        <dbReference type="Proteomes" id="UP000035681"/>
    </source>
</evidence>
<dbReference type="Gene3D" id="3.30.70.330">
    <property type="match status" value="1"/>
</dbReference>
<keyword evidence="3" id="KW-0853">WD repeat</keyword>
<dbReference type="Proteomes" id="UP000035681">
    <property type="component" value="Unplaced"/>
</dbReference>
<evidence type="ECO:0000259" key="7">
    <source>
        <dbReference type="Pfam" id="PF08662"/>
    </source>
</evidence>
<dbReference type="GO" id="GO:0005852">
    <property type="term" value="C:eukaryotic translation initiation factor 3 complex"/>
    <property type="evidence" value="ECO:0007669"/>
    <property type="project" value="InterPro"/>
</dbReference>
<sequence>FLLNIIMALVLNLNVNTDEKNLKESLEDKYADPEGFVDEEPAIRAREELMEKMPRKNKYEERCVIVFGIPIIGKERVQKLSNVLKKIIGSTSEEFEETIPLSPEGGTKGLLFIEYPNKEIASKGADLLNGYVLDKNHTFKAMTITNVKNIQKPDPNWKKPEVREYVDAGNVYSHLTHKKCLDQFGVQYCSGRERDAAQLGVYWFQREQEPVLADSEANRANWSELPFRWSPKGSYITTLHSLGVQIWGGPTFNRIQRFSHPQPVLVDFSPQERFIVVFSNPFSSFQGNKSTAVCCTIFNIMSGDVVKQFTALQLGLTKEDSKPSWPIFKWSHDDKYCGYIKRKSDSAIIFNTDDFSSSDSLPLSNVSKIEWSPCNNRIAYYCQENIKTSAPAEIGIMSYPMKDKLRAARVFNCSKAELFWHTSGRFFAVVSERYGKRTVKENEVKYFNITTHIDIFDCSVKDIPLLNHTIDDQFKSFAWDPSSEKFAILCGTSTKTTSYIFNVEKTKHVPTLLLKLDEPSIHNTLKFSPFGGWLVIAGCKNIGGGSLVFVDCSTNEPTKMKTTDHSDMTSCKWDPTGRYFVSLCSKPRADNGYIIYNFQGKTLYKAQYDVLIRFDWRPRLKLDGHESRVAEVKKNFKKFTSQFEEEDRIEKDAVYRDIVVKRREIYEDFMKIREAYLKQYAIEAPIRKELRNGVDTDKLFENCEYVNHEVTVVVRSKMEKFKNFLKQSIIIFLFFNILNGKTICNHSKLSITVSSYSLKYQLPLEQSENGMPVFLGTLSISIHLEQLVDVLCISENLAKDIFNVKLYYGRFNKTNDNSVNEIYLQKTNITEENMTIYKPKNPLICGIYHLKFEKFWGYINLDEKRGIFTNKSFFNHFFGTKMYEFDRYSIPFPTIASLSTRHSFELEIIHPQNTSVISNTELLSKHSIGSENLWIKTIFRKTNNIPFSNFGFFILPSEYKRIHYNISYPTVSLYYNWINTIENEFNIKSLNEEKTIEIFNLFKMINFQFNDEILIKNINIIKDNNLRIGSNNSLNDNTIYDGIIINNFKNDQELNLKIILKQFTMNILRLKSLDNSMRINEEETFFVNNINNVIIDDIFKKMGDSDYENFKIKKYLEISLKDQINFFQNYSTMVVGNNSSIENVNVFKKLLSNSNTLLSFKKIIGDNIFNERFKQFVEIYKFQDIEEENFWSIIVKDIYISNICFCDILQTWKHSKFDLILRIESDKESLFSFNFINTNKDINNNTIPLIIEILSINGKNNMRKELKLPVQLLTKELINIGEFNRNNGEILFLSNLNYIFNYRTFYDHYLWEEIFIFIEKYPLALKTSEKLYLIETFCYQLSYDGIDSYRNILNEFKKHLHNLSYQPINCIIPSQYI</sequence>
<name>A0AAF5DEU4_STRER</name>
<evidence type="ECO:0000256" key="5">
    <source>
        <dbReference type="ARBA" id="ARBA00022917"/>
    </source>
</evidence>
<dbReference type="GO" id="GO:0003743">
    <property type="term" value="F:translation initiation factor activity"/>
    <property type="evidence" value="ECO:0007669"/>
    <property type="project" value="UniProtKB-KW"/>
</dbReference>
<keyword evidence="2" id="KW-0396">Initiation factor</keyword>
<reference evidence="9" key="1">
    <citation type="submission" date="2024-02" db="UniProtKB">
        <authorList>
            <consortium name="WormBaseParasite"/>
        </authorList>
    </citation>
    <scope>IDENTIFICATION</scope>
</reference>
<accession>A0AAF5DEU4</accession>